<sequence length="268" mass="30607">MEIKDSYSFDDFRKIIARLRDKDGCPWDREQTHESLRDCMLEEAYEAAEGIDIYHKTGDDTNLCEELGDIMLQVMLHAQIGEEEGRFTVDDVITSISKKMINRHPHVFGQGHADNSAQVLDNWEEIKKKEKSEQTITEGMRRVAKALPATIRASKVQKKAAKVGFDFQDWKGAAAKISEELSEVSEAAENSDFSHLQEEIGDLMFSVINLSRLLGVNAENALTNATEKFINRFEYVEEEAVKRGFNLSDMSIRQMDTLWSETKHPKEQ</sequence>
<dbReference type="GO" id="GO:0046076">
    <property type="term" value="P:dTTP catabolic process"/>
    <property type="evidence" value="ECO:0007669"/>
    <property type="project" value="TreeGrafter"/>
</dbReference>
<name>A0A9D1HH57_9FIRM</name>
<dbReference type="GO" id="GO:0006950">
    <property type="term" value="P:response to stress"/>
    <property type="evidence" value="ECO:0007669"/>
    <property type="project" value="UniProtKB-ARBA"/>
</dbReference>
<dbReference type="Proteomes" id="UP000824164">
    <property type="component" value="Unassembled WGS sequence"/>
</dbReference>
<evidence type="ECO:0000259" key="1">
    <source>
        <dbReference type="Pfam" id="PF03819"/>
    </source>
</evidence>
<dbReference type="Gene3D" id="1.10.287.1080">
    <property type="entry name" value="MazG-like"/>
    <property type="match status" value="2"/>
</dbReference>
<dbReference type="GO" id="GO:0006203">
    <property type="term" value="P:dGTP catabolic process"/>
    <property type="evidence" value="ECO:0007669"/>
    <property type="project" value="TreeGrafter"/>
</dbReference>
<dbReference type="FunFam" id="1.10.287.1080:FF:000001">
    <property type="entry name" value="Nucleoside triphosphate pyrophosphohydrolase"/>
    <property type="match status" value="1"/>
</dbReference>
<dbReference type="GO" id="GO:0046081">
    <property type="term" value="P:dUTP catabolic process"/>
    <property type="evidence" value="ECO:0007669"/>
    <property type="project" value="TreeGrafter"/>
</dbReference>
<dbReference type="InterPro" id="IPR004518">
    <property type="entry name" value="MazG-like_dom"/>
</dbReference>
<dbReference type="EMBL" id="DVLT01000055">
    <property type="protein sequence ID" value="HIU03415.1"/>
    <property type="molecule type" value="Genomic_DNA"/>
</dbReference>
<dbReference type="AlphaFoldDB" id="A0A9D1HH57"/>
<evidence type="ECO:0000313" key="3">
    <source>
        <dbReference type="Proteomes" id="UP000824164"/>
    </source>
</evidence>
<dbReference type="CDD" id="cd11528">
    <property type="entry name" value="NTP-PPase_MazG_Nterm"/>
    <property type="match status" value="1"/>
</dbReference>
<organism evidence="2 3">
    <name type="scientific">Candidatus Onthocola gallistercoris</name>
    <dbReference type="NCBI Taxonomy" id="2840876"/>
    <lineage>
        <taxon>Bacteria</taxon>
        <taxon>Bacillati</taxon>
        <taxon>Bacillota</taxon>
        <taxon>Bacilli</taxon>
        <taxon>Candidatus Onthocola</taxon>
    </lineage>
</organism>
<dbReference type="CDD" id="cd11529">
    <property type="entry name" value="NTP-PPase_MazG_Cterm"/>
    <property type="match status" value="1"/>
</dbReference>
<reference evidence="2" key="1">
    <citation type="submission" date="2020-10" db="EMBL/GenBank/DDBJ databases">
        <authorList>
            <person name="Gilroy R."/>
        </authorList>
    </citation>
    <scope>NUCLEOTIDE SEQUENCE</scope>
    <source>
        <strain evidence="2">CHK187-14744</strain>
    </source>
</reference>
<dbReference type="PANTHER" id="PTHR30522">
    <property type="entry name" value="NUCLEOSIDE TRIPHOSPHATE PYROPHOSPHOHYDROLASE"/>
    <property type="match status" value="1"/>
</dbReference>
<dbReference type="NCBIfam" id="NF007113">
    <property type="entry name" value="PRK09562.1"/>
    <property type="match status" value="1"/>
</dbReference>
<keyword evidence="2" id="KW-0378">Hydrolase</keyword>
<dbReference type="InterPro" id="IPR011551">
    <property type="entry name" value="NTP_PyrPHydrolase_MazG"/>
</dbReference>
<dbReference type="GO" id="GO:0047429">
    <property type="term" value="F:nucleoside triphosphate diphosphatase activity"/>
    <property type="evidence" value="ECO:0007669"/>
    <property type="project" value="UniProtKB-EC"/>
</dbReference>
<dbReference type="FunFam" id="1.10.287.1080:FF:000003">
    <property type="entry name" value="Nucleoside triphosphate pyrophosphohydrolase"/>
    <property type="match status" value="1"/>
</dbReference>
<evidence type="ECO:0000313" key="2">
    <source>
        <dbReference type="EMBL" id="HIU03415.1"/>
    </source>
</evidence>
<reference evidence="2" key="2">
    <citation type="journal article" date="2021" name="PeerJ">
        <title>Extensive microbial diversity within the chicken gut microbiome revealed by metagenomics and culture.</title>
        <authorList>
            <person name="Gilroy R."/>
            <person name="Ravi A."/>
            <person name="Getino M."/>
            <person name="Pursley I."/>
            <person name="Horton D.L."/>
            <person name="Alikhan N.F."/>
            <person name="Baker D."/>
            <person name="Gharbi K."/>
            <person name="Hall N."/>
            <person name="Watson M."/>
            <person name="Adriaenssens E.M."/>
            <person name="Foster-Nyarko E."/>
            <person name="Jarju S."/>
            <person name="Secka A."/>
            <person name="Antonio M."/>
            <person name="Oren A."/>
            <person name="Chaudhuri R.R."/>
            <person name="La Ragione R."/>
            <person name="Hildebrand F."/>
            <person name="Pallen M.J."/>
        </authorList>
    </citation>
    <scope>NUCLEOTIDE SEQUENCE</scope>
    <source>
        <strain evidence="2">CHK187-14744</strain>
    </source>
</reference>
<dbReference type="PANTHER" id="PTHR30522:SF0">
    <property type="entry name" value="NUCLEOSIDE TRIPHOSPHATE PYROPHOSPHOHYDROLASE"/>
    <property type="match status" value="1"/>
</dbReference>
<feature type="domain" description="NTP pyrophosphohydrolase MazG-like" evidence="1">
    <location>
        <begin position="174"/>
        <end position="235"/>
    </location>
</feature>
<dbReference type="InterPro" id="IPR048011">
    <property type="entry name" value="NTP-PPase_MazG-like_C"/>
</dbReference>
<dbReference type="GO" id="GO:0046052">
    <property type="term" value="P:UTP catabolic process"/>
    <property type="evidence" value="ECO:0007669"/>
    <property type="project" value="TreeGrafter"/>
</dbReference>
<feature type="domain" description="NTP pyrophosphohydrolase MazG-like" evidence="1">
    <location>
        <begin position="31"/>
        <end position="108"/>
    </location>
</feature>
<gene>
    <name evidence="2" type="primary">mazG</name>
    <name evidence="2" type="ORF">IAB63_09205</name>
</gene>
<dbReference type="InterPro" id="IPR048015">
    <property type="entry name" value="NTP-PPase_MazG-like_N"/>
</dbReference>
<dbReference type="SUPFAM" id="SSF101386">
    <property type="entry name" value="all-alpha NTP pyrophosphatases"/>
    <property type="match status" value="2"/>
</dbReference>
<protein>
    <submittedName>
        <fullName evidence="2">Nucleoside triphosphate pyrophosphohydrolase</fullName>
        <ecNumber evidence="2">3.6.1.9</ecNumber>
    </submittedName>
</protein>
<dbReference type="NCBIfam" id="TIGR00444">
    <property type="entry name" value="mazG"/>
    <property type="match status" value="1"/>
</dbReference>
<accession>A0A9D1HH57</accession>
<dbReference type="Pfam" id="PF03819">
    <property type="entry name" value="MazG"/>
    <property type="match status" value="2"/>
</dbReference>
<dbReference type="GO" id="GO:0046061">
    <property type="term" value="P:dATP catabolic process"/>
    <property type="evidence" value="ECO:0007669"/>
    <property type="project" value="TreeGrafter"/>
</dbReference>
<dbReference type="EC" id="3.6.1.9" evidence="2"/>
<comment type="caution">
    <text evidence="2">The sequence shown here is derived from an EMBL/GenBank/DDBJ whole genome shotgun (WGS) entry which is preliminary data.</text>
</comment>
<proteinExistence type="predicted"/>
<dbReference type="GO" id="GO:0046047">
    <property type="term" value="P:TTP catabolic process"/>
    <property type="evidence" value="ECO:0007669"/>
    <property type="project" value="TreeGrafter"/>
</dbReference>